<dbReference type="GO" id="GO:0008168">
    <property type="term" value="F:methyltransferase activity"/>
    <property type="evidence" value="ECO:0007669"/>
    <property type="project" value="UniProtKB-KW"/>
</dbReference>
<proteinExistence type="predicted"/>
<organism evidence="2 3">
    <name type="scientific">Roseivirga spongicola</name>
    <dbReference type="NCBI Taxonomy" id="333140"/>
    <lineage>
        <taxon>Bacteria</taxon>
        <taxon>Pseudomonadati</taxon>
        <taxon>Bacteroidota</taxon>
        <taxon>Cytophagia</taxon>
        <taxon>Cytophagales</taxon>
        <taxon>Roseivirgaceae</taxon>
        <taxon>Roseivirga</taxon>
    </lineage>
</organism>
<accession>A0A150XH38</accession>
<dbReference type="Pfam" id="PF13847">
    <property type="entry name" value="Methyltransf_31"/>
    <property type="match status" value="1"/>
</dbReference>
<dbReference type="InterPro" id="IPR029063">
    <property type="entry name" value="SAM-dependent_MTases_sf"/>
</dbReference>
<name>A0A150XH38_9BACT</name>
<comment type="caution">
    <text evidence="2">The sequence shown here is derived from an EMBL/GenBank/DDBJ whole genome shotgun (WGS) entry which is preliminary data.</text>
</comment>
<dbReference type="CDD" id="cd02440">
    <property type="entry name" value="AdoMet_MTases"/>
    <property type="match status" value="1"/>
</dbReference>
<evidence type="ECO:0000313" key="2">
    <source>
        <dbReference type="EMBL" id="KYG78019.1"/>
    </source>
</evidence>
<gene>
    <name evidence="2" type="ORF">AWW68_04425</name>
</gene>
<keyword evidence="3" id="KW-1185">Reference proteome</keyword>
<evidence type="ECO:0000259" key="1">
    <source>
        <dbReference type="Pfam" id="PF13847"/>
    </source>
</evidence>
<dbReference type="SUPFAM" id="SSF53335">
    <property type="entry name" value="S-adenosyl-L-methionine-dependent methyltransferases"/>
    <property type="match status" value="1"/>
</dbReference>
<dbReference type="InterPro" id="IPR025714">
    <property type="entry name" value="Methyltranfer_dom"/>
</dbReference>
<dbReference type="PANTHER" id="PTHR43861">
    <property type="entry name" value="TRANS-ACONITATE 2-METHYLTRANSFERASE-RELATED"/>
    <property type="match status" value="1"/>
</dbReference>
<feature type="domain" description="Methyltransferase" evidence="1">
    <location>
        <begin position="61"/>
        <end position="158"/>
    </location>
</feature>
<keyword evidence="2" id="KW-0489">Methyltransferase</keyword>
<dbReference type="STRING" id="333140.AWW68_04425"/>
<keyword evidence="2" id="KW-0808">Transferase</keyword>
<evidence type="ECO:0000313" key="3">
    <source>
        <dbReference type="Proteomes" id="UP000075606"/>
    </source>
</evidence>
<sequence length="233" mass="27000">MSGKFKNRTYEEELMDDLAASGPVISQTLKELETINKWLGGNFVTIDGIVKLIRRRNPEKLVIADLGCGGGDILKLVAHWASKKNLNVELVGFDANPHIIEYARENCKEFSNIRFEVQDIFSKEFQQREFDIILCTLFTHHFTEKQLTGIFKQFKSQAKIGVVINDLHRHPLAYHSIKLLVNLFSKSEMVKNDGPLSVLRAFKRKELVQLMNDAEIGRFTLQWMWAFRWQLVF</sequence>
<dbReference type="AlphaFoldDB" id="A0A150XH38"/>
<dbReference type="OrthoDB" id="9800454at2"/>
<reference evidence="2 3" key="1">
    <citation type="submission" date="2016-01" db="EMBL/GenBank/DDBJ databases">
        <title>Genome sequencing of Roseivirga spongicola UST030701-084.</title>
        <authorList>
            <person name="Selvaratnam C."/>
            <person name="Thevarajoo S."/>
            <person name="Goh K.M."/>
            <person name="Ee R."/>
            <person name="Chan K.-G."/>
            <person name="Chong C.S."/>
        </authorList>
    </citation>
    <scope>NUCLEOTIDE SEQUENCE [LARGE SCALE GENOMIC DNA]</scope>
    <source>
        <strain evidence="2 3">UST030701-084</strain>
    </source>
</reference>
<protein>
    <submittedName>
        <fullName evidence="2">SAM-dependent methyltransferase</fullName>
    </submittedName>
</protein>
<dbReference type="Gene3D" id="3.40.50.150">
    <property type="entry name" value="Vaccinia Virus protein VP39"/>
    <property type="match status" value="1"/>
</dbReference>
<dbReference type="EMBL" id="LRPC01000001">
    <property type="protein sequence ID" value="KYG78019.1"/>
    <property type="molecule type" value="Genomic_DNA"/>
</dbReference>
<dbReference type="RefSeq" id="WP_068217015.1">
    <property type="nucleotide sequence ID" value="NZ_CP139724.1"/>
</dbReference>
<dbReference type="PANTHER" id="PTHR43861:SF1">
    <property type="entry name" value="TRANS-ACONITATE 2-METHYLTRANSFERASE"/>
    <property type="match status" value="1"/>
</dbReference>
<dbReference type="Proteomes" id="UP000075606">
    <property type="component" value="Unassembled WGS sequence"/>
</dbReference>
<dbReference type="GO" id="GO:0032259">
    <property type="term" value="P:methylation"/>
    <property type="evidence" value="ECO:0007669"/>
    <property type="project" value="UniProtKB-KW"/>
</dbReference>